<dbReference type="AlphaFoldDB" id="A0A0U1Q1T2"/>
<dbReference type="STRING" id="1610491.AAV94_03670"/>
<keyword evidence="2" id="KW-1185">Reference proteome</keyword>
<comment type="caution">
    <text evidence="1">The sequence shown here is derived from an EMBL/GenBank/DDBJ whole genome shotgun (WGS) entry which is preliminary data.</text>
</comment>
<organism evidence="1 2">
    <name type="scientific">Lampropedia cohaerens</name>
    <dbReference type="NCBI Taxonomy" id="1610491"/>
    <lineage>
        <taxon>Bacteria</taxon>
        <taxon>Pseudomonadati</taxon>
        <taxon>Pseudomonadota</taxon>
        <taxon>Betaproteobacteria</taxon>
        <taxon>Burkholderiales</taxon>
        <taxon>Comamonadaceae</taxon>
        <taxon>Lampropedia</taxon>
    </lineage>
</organism>
<dbReference type="PATRIC" id="fig|1610491.3.peg.782"/>
<dbReference type="EMBL" id="LBNQ01000015">
    <property type="protein sequence ID" value="KKW68713.1"/>
    <property type="molecule type" value="Genomic_DNA"/>
</dbReference>
<name>A0A0U1Q1T2_9BURK</name>
<dbReference type="Proteomes" id="UP000050580">
    <property type="component" value="Unassembled WGS sequence"/>
</dbReference>
<protein>
    <recommendedName>
        <fullName evidence="3">Helix-turn-helix domain-containing protein</fullName>
    </recommendedName>
</protein>
<evidence type="ECO:0008006" key="3">
    <source>
        <dbReference type="Google" id="ProtNLM"/>
    </source>
</evidence>
<reference evidence="1 2" key="1">
    <citation type="submission" date="2015-05" db="EMBL/GenBank/DDBJ databases">
        <title>Draft genome sequence of Lampropedia sp. CT6, isolated from the microbial mat of a hot water spring, located at Manikaran, India.</title>
        <authorList>
            <person name="Tripathi C."/>
            <person name="Rani P."/>
            <person name="Mahato N.K."/>
            <person name="Lal R."/>
        </authorList>
    </citation>
    <scope>NUCLEOTIDE SEQUENCE [LARGE SCALE GENOMIC DNA]</scope>
    <source>
        <strain evidence="1 2">CT6</strain>
    </source>
</reference>
<evidence type="ECO:0000313" key="2">
    <source>
        <dbReference type="Proteomes" id="UP000050580"/>
    </source>
</evidence>
<dbReference type="InterPro" id="IPR009061">
    <property type="entry name" value="DNA-bd_dom_put_sf"/>
</dbReference>
<evidence type="ECO:0000313" key="1">
    <source>
        <dbReference type="EMBL" id="KKW68713.1"/>
    </source>
</evidence>
<sequence length="70" mass="7743">MDVVHLNQKQLAARWCISEATLERWRSAGIGPKFLKLCGRVLYRQADIEAYEESCLATSTKTVAAQTSAG</sequence>
<dbReference type="RefSeq" id="WP_046740990.1">
    <property type="nucleotide sequence ID" value="NZ_LBNQ01000015.1"/>
</dbReference>
<proteinExistence type="predicted"/>
<accession>A0A0U1Q1T2</accession>
<dbReference type="OrthoDB" id="123463at2"/>
<gene>
    <name evidence="1" type="ORF">AAV94_03670</name>
</gene>
<dbReference type="SUPFAM" id="SSF46955">
    <property type="entry name" value="Putative DNA-binding domain"/>
    <property type="match status" value="1"/>
</dbReference>